<gene>
    <name evidence="1" type="ORF">T07_10708</name>
</gene>
<comment type="caution">
    <text evidence="1">The sequence shown here is derived from an EMBL/GenBank/DDBJ whole genome shotgun (WGS) entry which is preliminary data.</text>
</comment>
<evidence type="ECO:0000313" key="1">
    <source>
        <dbReference type="EMBL" id="KRX11544.1"/>
    </source>
</evidence>
<dbReference type="EMBL" id="JYDL01001944">
    <property type="protein sequence ID" value="KRX11544.1"/>
    <property type="molecule type" value="Genomic_DNA"/>
</dbReference>
<name>A0A0V0RBH0_9BILA</name>
<proteinExistence type="predicted"/>
<evidence type="ECO:0000313" key="2">
    <source>
        <dbReference type="Proteomes" id="UP000054630"/>
    </source>
</evidence>
<sequence>MDKSTFYFRRLECALQLMRSTMTLMAGKWRSV</sequence>
<dbReference type="AlphaFoldDB" id="A0A0V0RBH0"/>
<keyword evidence="2" id="KW-1185">Reference proteome</keyword>
<accession>A0A0V0RBH0</accession>
<reference evidence="1 2" key="1">
    <citation type="submission" date="2015-01" db="EMBL/GenBank/DDBJ databases">
        <title>Evolution of Trichinella species and genotypes.</title>
        <authorList>
            <person name="Korhonen P.K."/>
            <person name="Edoardo P."/>
            <person name="Giuseppe L.R."/>
            <person name="Gasser R.B."/>
        </authorList>
    </citation>
    <scope>NUCLEOTIDE SEQUENCE [LARGE SCALE GENOMIC DNA]</scope>
    <source>
        <strain evidence="1">ISS37</strain>
    </source>
</reference>
<dbReference type="Proteomes" id="UP000054630">
    <property type="component" value="Unassembled WGS sequence"/>
</dbReference>
<organism evidence="1 2">
    <name type="scientific">Trichinella nelsoni</name>
    <dbReference type="NCBI Taxonomy" id="6336"/>
    <lineage>
        <taxon>Eukaryota</taxon>
        <taxon>Metazoa</taxon>
        <taxon>Ecdysozoa</taxon>
        <taxon>Nematoda</taxon>
        <taxon>Enoplea</taxon>
        <taxon>Dorylaimia</taxon>
        <taxon>Trichinellida</taxon>
        <taxon>Trichinellidae</taxon>
        <taxon>Trichinella</taxon>
    </lineage>
</organism>
<protein>
    <submittedName>
        <fullName evidence="1">Uncharacterized protein</fullName>
    </submittedName>
</protein>